<evidence type="ECO:0000313" key="1">
    <source>
        <dbReference type="EMBL" id="KAG5441876.1"/>
    </source>
</evidence>
<keyword evidence="2" id="KW-1185">Reference proteome</keyword>
<proteinExistence type="predicted"/>
<name>A0A8T1LZ56_CLOSI</name>
<organism evidence="1 2">
    <name type="scientific">Clonorchis sinensis</name>
    <name type="common">Chinese liver fluke</name>
    <dbReference type="NCBI Taxonomy" id="79923"/>
    <lineage>
        <taxon>Eukaryota</taxon>
        <taxon>Metazoa</taxon>
        <taxon>Spiralia</taxon>
        <taxon>Lophotrochozoa</taxon>
        <taxon>Platyhelminthes</taxon>
        <taxon>Trematoda</taxon>
        <taxon>Digenea</taxon>
        <taxon>Opisthorchiida</taxon>
        <taxon>Opisthorchiata</taxon>
        <taxon>Opisthorchiidae</taxon>
        <taxon>Clonorchis</taxon>
    </lineage>
</organism>
<evidence type="ECO:0000313" key="2">
    <source>
        <dbReference type="Proteomes" id="UP000286415"/>
    </source>
</evidence>
<comment type="caution">
    <text evidence="1">The sequence shown here is derived from an EMBL/GenBank/DDBJ whole genome shotgun (WGS) entry which is preliminary data.</text>
</comment>
<accession>A0A8T1LZ56</accession>
<dbReference type="Proteomes" id="UP000286415">
    <property type="component" value="Unassembled WGS sequence"/>
</dbReference>
<dbReference type="AlphaFoldDB" id="A0A8T1LZ56"/>
<dbReference type="EMBL" id="NIRI02000076">
    <property type="protein sequence ID" value="KAG5441876.1"/>
    <property type="molecule type" value="Genomic_DNA"/>
</dbReference>
<gene>
    <name evidence="1" type="ORF">CSKR_200076</name>
</gene>
<reference evidence="1 2" key="2">
    <citation type="journal article" date="2021" name="Genomics">
        <title>High-quality reference genome for Clonorchis sinensis.</title>
        <authorList>
            <person name="Young N.D."/>
            <person name="Stroehlein A.J."/>
            <person name="Kinkar L."/>
            <person name="Wang T."/>
            <person name="Sohn W.M."/>
            <person name="Chang B.C.H."/>
            <person name="Kaur P."/>
            <person name="Weisz D."/>
            <person name="Dudchenko O."/>
            <person name="Aiden E.L."/>
            <person name="Korhonen P.K."/>
            <person name="Gasser R.B."/>
        </authorList>
    </citation>
    <scope>NUCLEOTIDE SEQUENCE [LARGE SCALE GENOMIC DNA]</scope>
    <source>
        <strain evidence="1">Cs-k2</strain>
    </source>
</reference>
<protein>
    <submittedName>
        <fullName evidence="1">Uncharacterized protein</fullName>
    </submittedName>
</protein>
<reference evidence="1 2" key="1">
    <citation type="journal article" date="2018" name="Biotechnol. Adv.">
        <title>Improved genomic resources and new bioinformatic workflow for the carcinogenic parasite Clonorchis sinensis: Biotechnological implications.</title>
        <authorList>
            <person name="Wang D."/>
            <person name="Korhonen P.K."/>
            <person name="Gasser R.B."/>
            <person name="Young N.D."/>
        </authorList>
    </citation>
    <scope>NUCLEOTIDE SEQUENCE [LARGE SCALE GENOMIC DNA]</scope>
    <source>
        <strain evidence="1">Cs-k2</strain>
    </source>
</reference>
<sequence length="93" mass="9955">MDRSSAGSVANVTVMRSILSEAGSSSPCFSVSVPCSCEQSEGITHSEVDRDNHQKDSHGDISFVLEGTINCAVDLVQREDVLCGIHRLCRATD</sequence>